<dbReference type="InterPro" id="IPR002575">
    <property type="entry name" value="Aminoglycoside_PTrfase"/>
</dbReference>
<accession>A0A5N5X4E5</accession>
<dbReference type="Gene3D" id="3.90.1200.10">
    <property type="match status" value="1"/>
</dbReference>
<keyword evidence="3" id="KW-1185">Reference proteome</keyword>
<dbReference type="PANTHER" id="PTHR21310">
    <property type="entry name" value="AMINOGLYCOSIDE PHOSPHOTRANSFERASE-RELATED-RELATED"/>
    <property type="match status" value="1"/>
</dbReference>
<feature type="domain" description="Aminoglycoside phosphotransferase" evidence="1">
    <location>
        <begin position="93"/>
        <end position="280"/>
    </location>
</feature>
<gene>
    <name evidence="2" type="ORF">BDV29DRAFT_171874</name>
</gene>
<dbReference type="OrthoDB" id="5598852at2759"/>
<proteinExistence type="predicted"/>
<evidence type="ECO:0000259" key="1">
    <source>
        <dbReference type="Pfam" id="PF01636"/>
    </source>
</evidence>
<dbReference type="Pfam" id="PF01636">
    <property type="entry name" value="APH"/>
    <property type="match status" value="1"/>
</dbReference>
<name>A0A5N5X4E5_9EURO</name>
<dbReference type="AlphaFoldDB" id="A0A5N5X4E5"/>
<protein>
    <recommendedName>
        <fullName evidence="1">Aminoglycoside phosphotransferase domain-containing protein</fullName>
    </recommendedName>
</protein>
<reference evidence="2 3" key="1">
    <citation type="submission" date="2019-04" db="EMBL/GenBank/DDBJ databases">
        <title>Friends and foes A comparative genomics study of 23 Aspergillus species from section Flavi.</title>
        <authorList>
            <consortium name="DOE Joint Genome Institute"/>
            <person name="Kjaerbolling I."/>
            <person name="Vesth T."/>
            <person name="Frisvad J.C."/>
            <person name="Nybo J.L."/>
            <person name="Theobald S."/>
            <person name="Kildgaard S."/>
            <person name="Isbrandt T."/>
            <person name="Kuo A."/>
            <person name="Sato A."/>
            <person name="Lyhne E.K."/>
            <person name="Kogle M.E."/>
            <person name="Wiebenga A."/>
            <person name="Kun R.S."/>
            <person name="Lubbers R.J."/>
            <person name="Makela M.R."/>
            <person name="Barry K."/>
            <person name="Chovatia M."/>
            <person name="Clum A."/>
            <person name="Daum C."/>
            <person name="Haridas S."/>
            <person name="He G."/>
            <person name="LaButti K."/>
            <person name="Lipzen A."/>
            <person name="Mondo S."/>
            <person name="Riley R."/>
            <person name="Salamov A."/>
            <person name="Simmons B.A."/>
            <person name="Magnuson J.K."/>
            <person name="Henrissat B."/>
            <person name="Mortensen U.H."/>
            <person name="Larsen T.O."/>
            <person name="Devries R.P."/>
            <person name="Grigoriev I.V."/>
            <person name="Machida M."/>
            <person name="Baker S.E."/>
            <person name="Andersen M.R."/>
        </authorList>
    </citation>
    <scope>NUCLEOTIDE SEQUENCE [LARGE SCALE GENOMIC DNA]</scope>
    <source>
        <strain evidence="2 3">CBS 151.66</strain>
    </source>
</reference>
<dbReference type="InterPro" id="IPR051678">
    <property type="entry name" value="AGP_Transferase"/>
</dbReference>
<dbReference type="EMBL" id="ML732193">
    <property type="protein sequence ID" value="KAB8075529.1"/>
    <property type="molecule type" value="Genomic_DNA"/>
</dbReference>
<dbReference type="SUPFAM" id="SSF56112">
    <property type="entry name" value="Protein kinase-like (PK-like)"/>
    <property type="match status" value="1"/>
</dbReference>
<evidence type="ECO:0000313" key="2">
    <source>
        <dbReference type="EMBL" id="KAB8075529.1"/>
    </source>
</evidence>
<dbReference type="InterPro" id="IPR011009">
    <property type="entry name" value="Kinase-like_dom_sf"/>
</dbReference>
<organism evidence="2 3">
    <name type="scientific">Aspergillus leporis</name>
    <dbReference type="NCBI Taxonomy" id="41062"/>
    <lineage>
        <taxon>Eukaryota</taxon>
        <taxon>Fungi</taxon>
        <taxon>Dikarya</taxon>
        <taxon>Ascomycota</taxon>
        <taxon>Pezizomycotina</taxon>
        <taxon>Eurotiomycetes</taxon>
        <taxon>Eurotiomycetidae</taxon>
        <taxon>Eurotiales</taxon>
        <taxon>Aspergillaceae</taxon>
        <taxon>Aspergillus</taxon>
        <taxon>Aspergillus subgen. Circumdati</taxon>
    </lineage>
</organism>
<sequence length="330" mass="36205">MTTHPIPLPTLQSLITTTLPLPTATLTRQSSIEGDDHMIYQITESPTHLLRITKPRQDRPLTGHQMLTFDIAIRNLIRDQYRARGLSADAIPISVASRFLSQDGVYAASLETRLPGVGLHLVRPTEETVRGLVELVSVLKGVGMVDLEAEMGAGVPRIPFPELRNLREKAIQVWRRLVGNGQVAGHEYGVEDGIEIEELIERKTEFIDVVPPQDGSSDRVLVHNDFKGEHFLVDPDSGRITGILDWADAGIGYPATDIAGLVLTVGTRLAARIAAEVGYGAEEILRGVMLARCGCVLRLDERLDGGNEFMPLDLLRDQLALSLGSCELVW</sequence>
<dbReference type="Proteomes" id="UP000326565">
    <property type="component" value="Unassembled WGS sequence"/>
</dbReference>
<evidence type="ECO:0000313" key="3">
    <source>
        <dbReference type="Proteomes" id="UP000326565"/>
    </source>
</evidence>